<dbReference type="SUPFAM" id="SSF46589">
    <property type="entry name" value="tRNA-binding arm"/>
    <property type="match status" value="1"/>
</dbReference>
<dbReference type="OrthoDB" id="24683at2759"/>
<evidence type="ECO:0000256" key="2">
    <source>
        <dbReference type="SAM" id="MobiDB-lite"/>
    </source>
</evidence>
<dbReference type="GO" id="GO:0004828">
    <property type="term" value="F:serine-tRNA ligase activity"/>
    <property type="evidence" value="ECO:0007669"/>
    <property type="project" value="InterPro"/>
</dbReference>
<sequence>MLLLNAAADVRVAGLLRGTSASCIRLLHPPAVGRLHPRGGPLGFCAPAEGPPSVISNYVEYSSDLRRLFSTKVFCKKTIMQLRPHCRGLFTTHPGLSGVSSPGVTDEETDVTAETEGFKMASDSSAGNKMASVSNVGNKMASDSSAGNKMEAESCAGNKMASESSAGNKMASESSAGNKMASVQGKESVKTIPQKPDIRMDINEQQSSTQITEERKDMAKPMSFRHRLSHLYVAGHMARIFFAPVTPFLDMDARLAAPEDLLQELQLRQVSEEFGGLEGLQELKDSWQEFKELKHAIEELEKQADELTVTSNEMKGKEDVKDDEVKVRISQLRSKTKILKARLNELEVTAIPAMLDLPNTVNLPPGDGGVVVSLNDPPIFDFSPKPHTLLRTQSPNSLEFLDVSPGAFYLSGDLAECEVLLDRYWTGLLDAAGYLRQCNPDFAKEVLVEGCGGASSLKTQLKEEDKTPVYLVGGASLPAYLGYFARRAVKKTSKFLPQKLYACQRTYTPLRDLCPPDRGLHAPHEGLYAPQMRGVMSSMQSTSVSLLTMYTNESKFKDLVKDEVLGVVVQAYQKLGLHFRIVRPEPRDLRVYERDALVVQMLSTSYPEGRNTVYIGENKMTYIEVGRISIIGDYISKRLLMMYVKDGARASSTSPRDGRAATGAVERLGFLQAVYAQAMDVTRVLAVAVENLQDAQGEANLGKLIDKLSS</sequence>
<dbReference type="InterPro" id="IPR002317">
    <property type="entry name" value="Ser-tRNA-ligase_type_1"/>
</dbReference>
<organism evidence="3 4">
    <name type="scientific">Hyalella azteca</name>
    <name type="common">Amphipod</name>
    <dbReference type="NCBI Taxonomy" id="294128"/>
    <lineage>
        <taxon>Eukaryota</taxon>
        <taxon>Metazoa</taxon>
        <taxon>Ecdysozoa</taxon>
        <taxon>Arthropoda</taxon>
        <taxon>Crustacea</taxon>
        <taxon>Multicrustacea</taxon>
        <taxon>Malacostraca</taxon>
        <taxon>Eumalacostraca</taxon>
        <taxon>Peracarida</taxon>
        <taxon>Amphipoda</taxon>
        <taxon>Senticaudata</taxon>
        <taxon>Talitrida</taxon>
        <taxon>Talitroidea</taxon>
        <taxon>Hyalellidae</taxon>
        <taxon>Hyalella</taxon>
    </lineage>
</organism>
<dbReference type="PANTHER" id="PTHR11778">
    <property type="entry name" value="SERYL-TRNA SYNTHETASE"/>
    <property type="match status" value="1"/>
</dbReference>
<reference evidence="4" key="1">
    <citation type="submission" date="2025-08" db="UniProtKB">
        <authorList>
            <consortium name="RefSeq"/>
        </authorList>
    </citation>
    <scope>IDENTIFICATION</scope>
    <source>
        <tissue evidence="4">Whole organism</tissue>
    </source>
</reference>
<dbReference type="KEGG" id="hazt:108664713"/>
<evidence type="ECO:0000313" key="4">
    <source>
        <dbReference type="RefSeq" id="XP_018006870.1"/>
    </source>
</evidence>
<dbReference type="Proteomes" id="UP000694843">
    <property type="component" value="Unplaced"/>
</dbReference>
<protein>
    <submittedName>
        <fullName evidence="4">Serine--tRNA ligase-like isoform X1</fullName>
    </submittedName>
</protein>
<dbReference type="GeneID" id="108664713"/>
<keyword evidence="3" id="KW-1185">Reference proteome</keyword>
<accession>A0A8B7N017</accession>
<gene>
    <name evidence="4" type="primary">LOC108664713</name>
</gene>
<evidence type="ECO:0000313" key="3">
    <source>
        <dbReference type="Proteomes" id="UP000694843"/>
    </source>
</evidence>
<dbReference type="AlphaFoldDB" id="A0A8B7N017"/>
<dbReference type="GO" id="GO:0006434">
    <property type="term" value="P:seryl-tRNA aminoacylation"/>
    <property type="evidence" value="ECO:0007669"/>
    <property type="project" value="InterPro"/>
</dbReference>
<feature type="coiled-coil region" evidence="1">
    <location>
        <begin position="283"/>
        <end position="349"/>
    </location>
</feature>
<dbReference type="Gene3D" id="3.30.930.10">
    <property type="entry name" value="Bira Bifunctional Protein, Domain 2"/>
    <property type="match status" value="1"/>
</dbReference>
<dbReference type="GO" id="GO:0005524">
    <property type="term" value="F:ATP binding"/>
    <property type="evidence" value="ECO:0007669"/>
    <property type="project" value="InterPro"/>
</dbReference>
<proteinExistence type="predicted"/>
<keyword evidence="1" id="KW-0175">Coiled coil</keyword>
<dbReference type="RefSeq" id="XP_018006870.1">
    <property type="nucleotide sequence ID" value="XM_018151381.2"/>
</dbReference>
<evidence type="ECO:0000256" key="1">
    <source>
        <dbReference type="SAM" id="Coils"/>
    </source>
</evidence>
<dbReference type="SUPFAM" id="SSF55681">
    <property type="entry name" value="Class II aaRS and biotin synthetases"/>
    <property type="match status" value="1"/>
</dbReference>
<feature type="compositionally biased region" description="Polar residues" evidence="2">
    <location>
        <begin position="161"/>
        <end position="177"/>
    </location>
</feature>
<dbReference type="InterPro" id="IPR010978">
    <property type="entry name" value="tRNA-bd_arm"/>
</dbReference>
<name>A0A8B7N017_HYAAZ</name>
<feature type="region of interest" description="Disordered" evidence="2">
    <location>
        <begin position="140"/>
        <end position="219"/>
    </location>
</feature>
<dbReference type="CTD" id="318604"/>
<dbReference type="InterPro" id="IPR045864">
    <property type="entry name" value="aa-tRNA-synth_II/BPL/LPL"/>
</dbReference>